<accession>A0A182ISC6</accession>
<organism evidence="2">
    <name type="scientific">Anopheles atroparvus</name>
    <name type="common">European mosquito</name>
    <dbReference type="NCBI Taxonomy" id="41427"/>
    <lineage>
        <taxon>Eukaryota</taxon>
        <taxon>Metazoa</taxon>
        <taxon>Ecdysozoa</taxon>
        <taxon>Arthropoda</taxon>
        <taxon>Hexapoda</taxon>
        <taxon>Insecta</taxon>
        <taxon>Pterygota</taxon>
        <taxon>Neoptera</taxon>
        <taxon>Endopterygota</taxon>
        <taxon>Diptera</taxon>
        <taxon>Nematocera</taxon>
        <taxon>Culicoidea</taxon>
        <taxon>Culicidae</taxon>
        <taxon>Anophelinae</taxon>
        <taxon>Anopheles</taxon>
    </lineage>
</organism>
<proteinExistence type="predicted"/>
<evidence type="ECO:0000313" key="2">
    <source>
        <dbReference type="EnsemblMetazoa" id="AATE004571-PA.1"/>
    </source>
</evidence>
<protein>
    <submittedName>
        <fullName evidence="2">Uncharacterized protein</fullName>
    </submittedName>
</protein>
<evidence type="ECO:0000256" key="1">
    <source>
        <dbReference type="SAM" id="MobiDB-lite"/>
    </source>
</evidence>
<name>A0A182ISC6_ANOAO</name>
<dbReference type="AlphaFoldDB" id="A0A182ISC6"/>
<sequence>MPLRDDAVGVDMGVAGVVSNSSSSSSSSSITTQSSSLSLRIVTSPSQSPFWLPVATGLVAVVVAATACCIPLLDELLLRPLLAAATAIVASPLPTGSSTAAEELVSDLPAAPSPSFASPPSSTTITFVGGFGFGVVDVLVVAGTSCRGSSLSESELILTGLSSSSSTSGAAGMLAVDGFISASTASVFSFAAAEEEEEDDDEDEEEGKVEAHENGAEACGGYGGGGGSDGRRLRRRVEYSTM</sequence>
<reference evidence="2" key="1">
    <citation type="submission" date="2022-08" db="UniProtKB">
        <authorList>
            <consortium name="EnsemblMetazoa"/>
        </authorList>
    </citation>
    <scope>IDENTIFICATION</scope>
    <source>
        <strain evidence="2">EBRO</strain>
    </source>
</reference>
<feature type="compositionally biased region" description="Acidic residues" evidence="1">
    <location>
        <begin position="193"/>
        <end position="207"/>
    </location>
</feature>
<dbReference type="EnsemblMetazoa" id="AATE004571-RA">
    <property type="protein sequence ID" value="AATE004571-PA.1"/>
    <property type="gene ID" value="AATE004571"/>
</dbReference>
<dbReference type="VEuPathDB" id="VectorBase:AATE004571"/>
<feature type="region of interest" description="Disordered" evidence="1">
    <location>
        <begin position="192"/>
        <end position="242"/>
    </location>
</feature>
<feature type="compositionally biased region" description="Gly residues" evidence="1">
    <location>
        <begin position="218"/>
        <end position="228"/>
    </location>
</feature>